<dbReference type="PANTHER" id="PTHR47385">
    <property type="entry name" value="CALPONIN"/>
    <property type="match status" value="1"/>
</dbReference>
<name>S9X5T8_SCHCR</name>
<evidence type="ECO:0000313" key="2">
    <source>
        <dbReference type="EMBL" id="EPY52442.1"/>
    </source>
</evidence>
<proteinExistence type="predicted"/>
<dbReference type="Proteomes" id="UP000015464">
    <property type="component" value="Unassembled WGS sequence"/>
</dbReference>
<dbReference type="PRINTS" id="PR00888">
    <property type="entry name" value="SM22CALPONIN"/>
</dbReference>
<dbReference type="InterPro" id="IPR001715">
    <property type="entry name" value="CH_dom"/>
</dbReference>
<dbReference type="OrthoDB" id="21595at2759"/>
<dbReference type="HOGENOM" id="CLU_055232_2_1_1"/>
<evidence type="ECO:0000313" key="3">
    <source>
        <dbReference type="Proteomes" id="UP000015464"/>
    </source>
</evidence>
<dbReference type="RefSeq" id="XP_013022324.1">
    <property type="nucleotide sequence ID" value="XM_013166870.1"/>
</dbReference>
<organism evidence="2 3">
    <name type="scientific">Schizosaccharomyces cryophilus (strain OY26 / ATCC MYA-4695 / CBS 11777 / NBRC 106824 / NRRL Y48691)</name>
    <name type="common">Fission yeast</name>
    <dbReference type="NCBI Taxonomy" id="653667"/>
    <lineage>
        <taxon>Eukaryota</taxon>
        <taxon>Fungi</taxon>
        <taxon>Dikarya</taxon>
        <taxon>Ascomycota</taxon>
        <taxon>Taphrinomycotina</taxon>
        <taxon>Schizosaccharomycetes</taxon>
        <taxon>Schizosaccharomycetales</taxon>
        <taxon>Schizosaccharomycetaceae</taxon>
        <taxon>Schizosaccharomyces</taxon>
    </lineage>
</organism>
<dbReference type="SUPFAM" id="SSF47576">
    <property type="entry name" value="Calponin-homology domain, CH-domain"/>
    <property type="match status" value="1"/>
</dbReference>
<feature type="domain" description="Calponin-homology (CH)" evidence="1">
    <location>
        <begin position="3"/>
        <end position="108"/>
    </location>
</feature>
<dbReference type="GO" id="GO:0030479">
    <property type="term" value="C:actin cortical patch"/>
    <property type="evidence" value="ECO:0007669"/>
    <property type="project" value="EnsemblFungi"/>
</dbReference>
<dbReference type="InterPro" id="IPR050606">
    <property type="entry name" value="Calponin-like"/>
</dbReference>
<dbReference type="EMBL" id="KE546989">
    <property type="protein sequence ID" value="EPY52442.1"/>
    <property type="molecule type" value="Genomic_DNA"/>
</dbReference>
<reference evidence="2 3" key="1">
    <citation type="journal article" date="2011" name="Science">
        <title>Comparative functional genomics of the fission yeasts.</title>
        <authorList>
            <person name="Rhind N."/>
            <person name="Chen Z."/>
            <person name="Yassour M."/>
            <person name="Thompson D.A."/>
            <person name="Haas B.J."/>
            <person name="Habib N."/>
            <person name="Wapinski I."/>
            <person name="Roy S."/>
            <person name="Lin M.F."/>
            <person name="Heiman D.I."/>
            <person name="Young S.K."/>
            <person name="Furuya K."/>
            <person name="Guo Y."/>
            <person name="Pidoux A."/>
            <person name="Chen H.M."/>
            <person name="Robbertse B."/>
            <person name="Goldberg J.M."/>
            <person name="Aoki K."/>
            <person name="Bayne E.H."/>
            <person name="Berlin A.M."/>
            <person name="Desjardins C.A."/>
            <person name="Dobbs E."/>
            <person name="Dukaj L."/>
            <person name="Fan L."/>
            <person name="FitzGerald M.G."/>
            <person name="French C."/>
            <person name="Gujja S."/>
            <person name="Hansen K."/>
            <person name="Keifenheim D."/>
            <person name="Levin J.Z."/>
            <person name="Mosher R.A."/>
            <person name="Mueller C.A."/>
            <person name="Pfiffner J."/>
            <person name="Priest M."/>
            <person name="Russ C."/>
            <person name="Smialowska A."/>
            <person name="Swoboda P."/>
            <person name="Sykes S.M."/>
            <person name="Vaughn M."/>
            <person name="Vengrova S."/>
            <person name="Yoder R."/>
            <person name="Zeng Q."/>
            <person name="Allshire R."/>
            <person name="Baulcombe D."/>
            <person name="Birren B.W."/>
            <person name="Brown W."/>
            <person name="Ekwall K."/>
            <person name="Kellis M."/>
            <person name="Leatherwood J."/>
            <person name="Levin H."/>
            <person name="Margalit H."/>
            <person name="Martienssen R."/>
            <person name="Nieduszynski C.A."/>
            <person name="Spatafora J.W."/>
            <person name="Friedman N."/>
            <person name="Dalgaard J.Z."/>
            <person name="Baumann P."/>
            <person name="Niki H."/>
            <person name="Regev A."/>
            <person name="Nusbaum C."/>
        </authorList>
    </citation>
    <scope>NUCLEOTIDE SEQUENCE [LARGE SCALE GENOMIC DNA]</scope>
    <source>
        <strain evidence="3">OY26 / ATCC MYA-4695 / CBS 11777 / NBRC 106824 / NRRL Y48691</strain>
    </source>
</reference>
<dbReference type="AlphaFoldDB" id="S9X5T8"/>
<dbReference type="InterPro" id="IPR003096">
    <property type="entry name" value="SM22_calponin"/>
</dbReference>
<gene>
    <name evidence="2" type="ORF">SPOG_01766</name>
</gene>
<dbReference type="Gene3D" id="1.10.418.10">
    <property type="entry name" value="Calponin-like domain"/>
    <property type="match status" value="1"/>
</dbReference>
<protein>
    <submittedName>
        <fullName evidence="2">SM22/transgelin-like actin modulating protein Stg1</fullName>
    </submittedName>
</protein>
<dbReference type="eggNOG" id="KOG2046">
    <property type="taxonomic scope" value="Eukaryota"/>
</dbReference>
<sequence length="183" mass="21080">MSKQLEQEAREWIEKTLQISLNANEDFLDQLRSGTLLCRICKEVLQANIRYKESNMPFVQMENISTFINYAQQVVGVPSQDMFQTADLFERRNDEQVLRAIHSFSRYAAKKFPGKVQGLGPKLAEKKPRTFSPQQQRVLREGTHSLQEVNELPFLPGEILLEICIDISTVQIAAKNNENEYCT</sequence>
<dbReference type="Pfam" id="PF00307">
    <property type="entry name" value="CH"/>
    <property type="match status" value="1"/>
</dbReference>
<keyword evidence="3" id="KW-1185">Reference proteome</keyword>
<dbReference type="OMA" id="WIKTITG"/>
<dbReference type="STRING" id="653667.S9X5T8"/>
<accession>S9X5T8</accession>
<dbReference type="SMART" id="SM00033">
    <property type="entry name" value="CH"/>
    <property type="match status" value="1"/>
</dbReference>
<evidence type="ECO:0000259" key="1">
    <source>
        <dbReference type="PROSITE" id="PS50021"/>
    </source>
</evidence>
<dbReference type="PANTHER" id="PTHR47385:SF14">
    <property type="entry name" value="TRANSGELIN"/>
    <property type="match status" value="1"/>
</dbReference>
<dbReference type="GO" id="GO:0051764">
    <property type="term" value="P:actin crosslink formation"/>
    <property type="evidence" value="ECO:0007669"/>
    <property type="project" value="EnsemblFungi"/>
</dbReference>
<dbReference type="PROSITE" id="PS50021">
    <property type="entry name" value="CH"/>
    <property type="match status" value="1"/>
</dbReference>
<dbReference type="InterPro" id="IPR036872">
    <property type="entry name" value="CH_dom_sf"/>
</dbReference>
<dbReference type="GO" id="GO:0000281">
    <property type="term" value="P:mitotic cytokinesis"/>
    <property type="evidence" value="ECO:0007669"/>
    <property type="project" value="EnsemblFungi"/>
</dbReference>
<dbReference type="GO" id="GO:0051015">
    <property type="term" value="F:actin filament binding"/>
    <property type="evidence" value="ECO:0007669"/>
    <property type="project" value="EnsemblFungi"/>
</dbReference>
<dbReference type="GeneID" id="25036092"/>